<protein>
    <recommendedName>
        <fullName evidence="3">Extracellular solute-binding protein</fullName>
    </recommendedName>
</protein>
<dbReference type="SUPFAM" id="SSF53850">
    <property type="entry name" value="Periplasmic binding protein-like II"/>
    <property type="match status" value="1"/>
</dbReference>
<gene>
    <name evidence="1" type="ORF">KDK_06770</name>
</gene>
<keyword evidence="2" id="KW-1185">Reference proteome</keyword>
<sequence>MVAAKGKNVAAAKAYVKSLWIDNAAIQKDWNVGYGFHVPPRVSISAQTDKLKTGTAAEAVDILNKYGHAMTPYWDSAMDSALVDAVTNIIKKGVNGKTELDKAADKCNTELQKLL</sequence>
<dbReference type="EMBL" id="BIFS01000001">
    <property type="protein sequence ID" value="GCE16877.1"/>
    <property type="molecule type" value="Genomic_DNA"/>
</dbReference>
<dbReference type="RefSeq" id="WP_246035262.1">
    <property type="nucleotide sequence ID" value="NZ_BIFS01000001.1"/>
</dbReference>
<organism evidence="1 2">
    <name type="scientific">Dictyobacter kobayashii</name>
    <dbReference type="NCBI Taxonomy" id="2014872"/>
    <lineage>
        <taxon>Bacteria</taxon>
        <taxon>Bacillati</taxon>
        <taxon>Chloroflexota</taxon>
        <taxon>Ktedonobacteria</taxon>
        <taxon>Ktedonobacterales</taxon>
        <taxon>Dictyobacteraceae</taxon>
        <taxon>Dictyobacter</taxon>
    </lineage>
</organism>
<evidence type="ECO:0000313" key="1">
    <source>
        <dbReference type="EMBL" id="GCE16877.1"/>
    </source>
</evidence>
<proteinExistence type="predicted"/>
<comment type="caution">
    <text evidence="1">The sequence shown here is derived from an EMBL/GenBank/DDBJ whole genome shotgun (WGS) entry which is preliminary data.</text>
</comment>
<reference evidence="2" key="1">
    <citation type="submission" date="2018-12" db="EMBL/GenBank/DDBJ databases">
        <title>Tengunoibacter tsumagoiensis gen. nov., sp. nov., Dictyobacter kobayashii sp. nov., D. alpinus sp. nov., and D. joshuensis sp. nov. and description of Dictyobacteraceae fam. nov. within the order Ktedonobacterales isolated from Tengu-no-mugimeshi.</title>
        <authorList>
            <person name="Wang C.M."/>
            <person name="Zheng Y."/>
            <person name="Sakai Y."/>
            <person name="Toyoda A."/>
            <person name="Minakuchi Y."/>
            <person name="Abe K."/>
            <person name="Yokota A."/>
            <person name="Yabe S."/>
        </authorList>
    </citation>
    <scope>NUCLEOTIDE SEQUENCE [LARGE SCALE GENOMIC DNA]</scope>
    <source>
        <strain evidence="2">Uno11</strain>
    </source>
</reference>
<evidence type="ECO:0008006" key="3">
    <source>
        <dbReference type="Google" id="ProtNLM"/>
    </source>
</evidence>
<evidence type="ECO:0000313" key="2">
    <source>
        <dbReference type="Proteomes" id="UP000287188"/>
    </source>
</evidence>
<dbReference type="Gene3D" id="3.40.190.10">
    <property type="entry name" value="Periplasmic binding protein-like II"/>
    <property type="match status" value="1"/>
</dbReference>
<dbReference type="AlphaFoldDB" id="A0A402ACP7"/>
<accession>A0A402ACP7</accession>
<name>A0A402ACP7_9CHLR</name>
<dbReference type="Proteomes" id="UP000287188">
    <property type="component" value="Unassembled WGS sequence"/>
</dbReference>